<feature type="domain" description="HTH lysR-type" evidence="5">
    <location>
        <begin position="1"/>
        <end position="59"/>
    </location>
</feature>
<protein>
    <submittedName>
        <fullName evidence="6">LysR family transcriptional regulator</fullName>
    </submittedName>
</protein>
<organism evidence="6 7">
    <name type="scientific">Caballeronia calidae</name>
    <dbReference type="NCBI Taxonomy" id="1777139"/>
    <lineage>
        <taxon>Bacteria</taxon>
        <taxon>Pseudomonadati</taxon>
        <taxon>Pseudomonadota</taxon>
        <taxon>Betaproteobacteria</taxon>
        <taxon>Burkholderiales</taxon>
        <taxon>Burkholderiaceae</taxon>
        <taxon>Caballeronia</taxon>
    </lineage>
</organism>
<evidence type="ECO:0000313" key="6">
    <source>
        <dbReference type="EMBL" id="SAK83445.1"/>
    </source>
</evidence>
<dbReference type="InterPro" id="IPR005119">
    <property type="entry name" value="LysR_subst-bd"/>
</dbReference>
<name>A0A158CM62_9BURK</name>
<evidence type="ECO:0000256" key="3">
    <source>
        <dbReference type="ARBA" id="ARBA00023125"/>
    </source>
</evidence>
<dbReference type="InterPro" id="IPR000847">
    <property type="entry name" value="LysR_HTH_N"/>
</dbReference>
<accession>A0A158CM62</accession>
<dbReference type="GO" id="GO:0005829">
    <property type="term" value="C:cytosol"/>
    <property type="evidence" value="ECO:0007669"/>
    <property type="project" value="TreeGrafter"/>
</dbReference>
<dbReference type="OrthoDB" id="8839922at2"/>
<comment type="similarity">
    <text evidence="1">Belongs to the LysR transcriptional regulatory family.</text>
</comment>
<dbReference type="GO" id="GO:0003677">
    <property type="term" value="F:DNA binding"/>
    <property type="evidence" value="ECO:0007669"/>
    <property type="project" value="UniProtKB-KW"/>
</dbReference>
<evidence type="ECO:0000256" key="2">
    <source>
        <dbReference type="ARBA" id="ARBA00023015"/>
    </source>
</evidence>
<evidence type="ECO:0000259" key="5">
    <source>
        <dbReference type="PROSITE" id="PS50931"/>
    </source>
</evidence>
<dbReference type="EMBL" id="FCOX02000021">
    <property type="protein sequence ID" value="SAK83445.1"/>
    <property type="molecule type" value="Genomic_DNA"/>
</dbReference>
<keyword evidence="4" id="KW-0804">Transcription</keyword>
<dbReference type="Pfam" id="PF03466">
    <property type="entry name" value="LysR_substrate"/>
    <property type="match status" value="1"/>
</dbReference>
<dbReference type="Gene3D" id="1.10.10.10">
    <property type="entry name" value="Winged helix-like DNA-binding domain superfamily/Winged helix DNA-binding domain"/>
    <property type="match status" value="1"/>
</dbReference>
<evidence type="ECO:0000256" key="1">
    <source>
        <dbReference type="ARBA" id="ARBA00009437"/>
    </source>
</evidence>
<proteinExistence type="inferred from homology"/>
<sequence length="299" mass="33229">MRHLQVYRFIAEVARRGSIRKAADQLHITPSALTRKIQDFEEELGTPVFERLPQGMRPNAAGELLLRHILDQNADFERLQAQLSELAGVRRGHVTVACSQAFIDSVLPDEIAAYRATYPQVTFSLDVRDNVLGVGALSNYEADLALLIDPPLSPDVQELFVKHEPLCAVTSKAHPLAQSGSGPVRLRDCLRYPAAMPRESLAIRTVLDEAIWRLKLQAMIAVESDSLEFLRSFVVRENTVAFLPQSGVPITDARICGRPISNHDIDPLRVILGQLQGRILPVAAEKFAEQLAERLPDVH</sequence>
<reference evidence="6" key="1">
    <citation type="submission" date="2016-01" db="EMBL/GenBank/DDBJ databases">
        <authorList>
            <person name="Peeters C."/>
        </authorList>
    </citation>
    <scope>NUCLEOTIDE SEQUENCE</scope>
    <source>
        <strain evidence="6">LMG 29321</strain>
    </source>
</reference>
<dbReference type="AlphaFoldDB" id="A0A158CM62"/>
<dbReference type="InterPro" id="IPR036390">
    <property type="entry name" value="WH_DNA-bd_sf"/>
</dbReference>
<dbReference type="SUPFAM" id="SSF46785">
    <property type="entry name" value="Winged helix' DNA-binding domain"/>
    <property type="match status" value="1"/>
</dbReference>
<evidence type="ECO:0000313" key="7">
    <source>
        <dbReference type="Proteomes" id="UP000071859"/>
    </source>
</evidence>
<keyword evidence="2" id="KW-0805">Transcription regulation</keyword>
<dbReference type="PANTHER" id="PTHR30419:SF2">
    <property type="entry name" value="LYSR FAMILY TRANSCRIPTIONAL REGULATOR"/>
    <property type="match status" value="1"/>
</dbReference>
<gene>
    <name evidence="6" type="ORF">AWB78_04134</name>
</gene>
<dbReference type="Pfam" id="PF00126">
    <property type="entry name" value="HTH_1"/>
    <property type="match status" value="1"/>
</dbReference>
<dbReference type="PANTHER" id="PTHR30419">
    <property type="entry name" value="HTH-TYPE TRANSCRIPTIONAL REGULATOR YBHD"/>
    <property type="match status" value="1"/>
</dbReference>
<dbReference type="Gene3D" id="3.40.190.290">
    <property type="match status" value="1"/>
</dbReference>
<keyword evidence="7" id="KW-1185">Reference proteome</keyword>
<evidence type="ECO:0000256" key="4">
    <source>
        <dbReference type="ARBA" id="ARBA00023163"/>
    </source>
</evidence>
<dbReference type="Proteomes" id="UP000071859">
    <property type="component" value="Unassembled WGS sequence"/>
</dbReference>
<comment type="caution">
    <text evidence="6">The sequence shown here is derived from an EMBL/GenBank/DDBJ whole genome shotgun (WGS) entry which is preliminary data.</text>
</comment>
<dbReference type="InterPro" id="IPR036388">
    <property type="entry name" value="WH-like_DNA-bd_sf"/>
</dbReference>
<keyword evidence="3" id="KW-0238">DNA-binding</keyword>
<dbReference type="GO" id="GO:0003700">
    <property type="term" value="F:DNA-binding transcription factor activity"/>
    <property type="evidence" value="ECO:0007669"/>
    <property type="project" value="InterPro"/>
</dbReference>
<dbReference type="InterPro" id="IPR050950">
    <property type="entry name" value="HTH-type_LysR_regulators"/>
</dbReference>
<dbReference type="PROSITE" id="PS50931">
    <property type="entry name" value="HTH_LYSR"/>
    <property type="match status" value="1"/>
</dbReference>
<dbReference type="RefSeq" id="WP_062607443.1">
    <property type="nucleotide sequence ID" value="NZ_FCOX02000021.1"/>
</dbReference>
<dbReference type="SUPFAM" id="SSF53850">
    <property type="entry name" value="Periplasmic binding protein-like II"/>
    <property type="match status" value="1"/>
</dbReference>